<evidence type="ECO:0000313" key="5">
    <source>
        <dbReference type="Proteomes" id="UP000095332"/>
    </source>
</evidence>
<dbReference type="Proteomes" id="UP000471216">
    <property type="component" value="Unassembled WGS sequence"/>
</dbReference>
<dbReference type="InterPro" id="IPR003343">
    <property type="entry name" value="Big_2"/>
</dbReference>
<evidence type="ECO:0000313" key="4">
    <source>
        <dbReference type="EMBL" id="MRZ06110.1"/>
    </source>
</evidence>
<dbReference type="AlphaFoldDB" id="A0A174TJ67"/>
<evidence type="ECO:0000313" key="2">
    <source>
        <dbReference type="EMBL" id="CUQ08541.1"/>
    </source>
</evidence>
<feature type="domain" description="BIG2" evidence="1">
    <location>
        <begin position="557"/>
        <end position="634"/>
    </location>
</feature>
<dbReference type="Proteomes" id="UP000450599">
    <property type="component" value="Unassembled WGS sequence"/>
</dbReference>
<dbReference type="NCBIfam" id="TIGR04183">
    <property type="entry name" value="Por_Secre_tail"/>
    <property type="match status" value="1"/>
</dbReference>
<dbReference type="InterPro" id="IPR008964">
    <property type="entry name" value="Invasin/intimin_cell_adhesion"/>
</dbReference>
<dbReference type="EMBL" id="CZBM01000004">
    <property type="protein sequence ID" value="CUQ08541.1"/>
    <property type="molecule type" value="Genomic_DNA"/>
</dbReference>
<proteinExistence type="predicted"/>
<dbReference type="SMART" id="SM00635">
    <property type="entry name" value="BID_2"/>
    <property type="match status" value="2"/>
</dbReference>
<reference evidence="2 5" key="1">
    <citation type="submission" date="2015-09" db="EMBL/GenBank/DDBJ databases">
        <authorList>
            <consortium name="Pathogen Informatics"/>
        </authorList>
    </citation>
    <scope>NUCLEOTIDE SEQUENCE [LARGE SCALE GENOMIC DNA]</scope>
    <source>
        <strain evidence="2 5">2789STDY5834948</strain>
    </source>
</reference>
<feature type="domain" description="BIG2" evidence="1">
    <location>
        <begin position="462"/>
        <end position="539"/>
    </location>
</feature>
<gene>
    <name evidence="2" type="primary">cgkA_2</name>
    <name evidence="2" type="ORF">ERS852560_01382</name>
    <name evidence="4" type="ORF">GKD54_07745</name>
    <name evidence="3" type="ORF">GKD58_10995</name>
</gene>
<evidence type="ECO:0000259" key="1">
    <source>
        <dbReference type="SMART" id="SM00635"/>
    </source>
</evidence>
<name>A0A174TJ67_PARDI</name>
<dbReference type="Gene3D" id="2.60.40.1080">
    <property type="match status" value="2"/>
</dbReference>
<dbReference type="Pfam" id="PF02368">
    <property type="entry name" value="Big_2"/>
    <property type="match status" value="2"/>
</dbReference>
<dbReference type="SUPFAM" id="SSF49373">
    <property type="entry name" value="Invasin/intimin cell-adhesion fragments"/>
    <property type="match status" value="2"/>
</dbReference>
<dbReference type="EMBL" id="WKMW01000009">
    <property type="protein sequence ID" value="MRY84774.1"/>
    <property type="molecule type" value="Genomic_DNA"/>
</dbReference>
<evidence type="ECO:0000313" key="3">
    <source>
        <dbReference type="EMBL" id="MRY84774.1"/>
    </source>
</evidence>
<dbReference type="EC" id="3.2.1.83" evidence="2"/>
<dbReference type="InterPro" id="IPR026444">
    <property type="entry name" value="Secre_tail"/>
</dbReference>
<keyword evidence="2" id="KW-0326">Glycosidase</keyword>
<dbReference type="Proteomes" id="UP000095332">
    <property type="component" value="Unassembled WGS sequence"/>
</dbReference>
<sequence length="721" mass="78332">MQNVYMRTISLFLINVVMLLFSLSGRAATDPGWSCDIHAYQYDMSVYLALRQDNKPVLADLVVAAFVGDECRGIAEAQSVKDASYYYLRVRSNEVAGDSVYFRIYDREKNKELATLGSFSFENLRQVGYPSQPWVLTLPVVITPDALEGVDETTENIQLTGTWTEANLADLKEKLQPEEGKNDKLSSVDMSDVVLSEDVTLEDVFTNSTVLTSVKLPDLSGVNNLSTDAFKGTNPNCVVFVNEETKVPERWGEDVNIVVGKEADRLVLVEHQPFHTPEAFTVGSAYYKREFENNELLRSAALPGWETICLPFDVDVIKAGERILKPVSSSDGLESGDFFIATLTDKGFEYTDGNVAKPYLKANTPYLINMVSAGGDRVAGEVTFFAGENISIAASELSYRQECSQYDMIGVFTRVLVADGIYAVTEAGNAFENGSRDILPFEAYLQSKTESVPTIPIAMYTAVTGVQLSSTTLSVEEEKTVTLSATILPADATNKKVQWSSVDESVATVSSSGIITGVKEGTTTIKVETEDGGFTANCSVTVTKGNTPPTPPATTVKVTGVTVTPDRYNLNVGETIQLSAMVKPSDATNKKVSWSSSDVSVASVNEVGLVSGNKVGNAVISVKTEEGNFKADSYITVNLVTSVEEIGPESVYIYPTVVSSSFIISGLRVDGQVELISSLGQVVKMIKGIPSSVNVSDLRAGHYIVKIIQEDKIYIFKMIKR</sequence>
<reference evidence="6 7" key="2">
    <citation type="journal article" date="2019" name="Nat. Med.">
        <title>A library of human gut bacterial isolates paired with longitudinal multiomics data enables mechanistic microbiome research.</title>
        <authorList>
            <person name="Poyet M."/>
            <person name="Groussin M."/>
            <person name="Gibbons S.M."/>
            <person name="Avila-Pacheco J."/>
            <person name="Jiang X."/>
            <person name="Kearney S.M."/>
            <person name="Perrotta A.R."/>
            <person name="Berdy B."/>
            <person name="Zhao S."/>
            <person name="Lieberman T.D."/>
            <person name="Swanson P.K."/>
            <person name="Smith M."/>
            <person name="Roesemann S."/>
            <person name="Alexander J.E."/>
            <person name="Rich S.A."/>
            <person name="Livny J."/>
            <person name="Vlamakis H."/>
            <person name="Clish C."/>
            <person name="Bullock K."/>
            <person name="Deik A."/>
            <person name="Scott J."/>
            <person name="Pierce K.A."/>
            <person name="Xavier R.J."/>
            <person name="Alm E.J."/>
        </authorList>
    </citation>
    <scope>NUCLEOTIDE SEQUENCE [LARGE SCALE GENOMIC DNA]</scope>
    <source>
        <strain evidence="4 7">BIOML-A10</strain>
        <strain evidence="3 6">BIOML-A11</strain>
    </source>
</reference>
<evidence type="ECO:0000313" key="6">
    <source>
        <dbReference type="Proteomes" id="UP000450599"/>
    </source>
</evidence>
<evidence type="ECO:0000313" key="7">
    <source>
        <dbReference type="Proteomes" id="UP000471216"/>
    </source>
</evidence>
<organism evidence="2 5">
    <name type="scientific">Parabacteroides distasonis</name>
    <dbReference type="NCBI Taxonomy" id="823"/>
    <lineage>
        <taxon>Bacteria</taxon>
        <taxon>Pseudomonadati</taxon>
        <taxon>Bacteroidota</taxon>
        <taxon>Bacteroidia</taxon>
        <taxon>Bacteroidales</taxon>
        <taxon>Tannerellaceae</taxon>
        <taxon>Parabacteroides</taxon>
    </lineage>
</organism>
<dbReference type="EMBL" id="WKMX01000006">
    <property type="protein sequence ID" value="MRZ06110.1"/>
    <property type="molecule type" value="Genomic_DNA"/>
</dbReference>
<accession>A0A174TJ67</accession>
<dbReference type="GO" id="GO:0033918">
    <property type="term" value="F:kappa-carrageenase activity"/>
    <property type="evidence" value="ECO:0007669"/>
    <property type="project" value="UniProtKB-EC"/>
</dbReference>
<keyword evidence="2" id="KW-0378">Hydrolase</keyword>
<protein>
    <submittedName>
        <fullName evidence="2">Kappa-carrageenase</fullName>
        <ecNumber evidence="2">3.2.1.83</ecNumber>
    </submittedName>
    <submittedName>
        <fullName evidence="3">T9SS type A sorting domain-containing protein</fullName>
    </submittedName>
</protein>